<feature type="transmembrane region" description="Helical" evidence="1">
    <location>
        <begin position="135"/>
        <end position="152"/>
    </location>
</feature>
<feature type="transmembrane region" description="Helical" evidence="1">
    <location>
        <begin position="258"/>
        <end position="277"/>
    </location>
</feature>
<feature type="transmembrane region" description="Helical" evidence="1">
    <location>
        <begin position="214"/>
        <end position="230"/>
    </location>
</feature>
<gene>
    <name evidence="2" type="ORF">SAMN06265220_10394</name>
</gene>
<evidence type="ECO:0008006" key="4">
    <source>
        <dbReference type="Google" id="ProtNLM"/>
    </source>
</evidence>
<dbReference type="EMBL" id="FXTQ01000003">
    <property type="protein sequence ID" value="SMO71701.1"/>
    <property type="molecule type" value="Genomic_DNA"/>
</dbReference>
<dbReference type="Proteomes" id="UP000319267">
    <property type="component" value="Unassembled WGS sequence"/>
</dbReference>
<feature type="transmembrane region" description="Helical" evidence="1">
    <location>
        <begin position="186"/>
        <end position="207"/>
    </location>
</feature>
<feature type="transmembrane region" description="Helical" evidence="1">
    <location>
        <begin position="108"/>
        <end position="128"/>
    </location>
</feature>
<protein>
    <recommendedName>
        <fullName evidence="4">O-Antigen ligase</fullName>
    </recommendedName>
</protein>
<feature type="transmembrane region" description="Helical" evidence="1">
    <location>
        <begin position="28"/>
        <end position="52"/>
    </location>
</feature>
<feature type="transmembrane region" description="Helical" evidence="1">
    <location>
        <begin position="355"/>
        <end position="374"/>
    </location>
</feature>
<evidence type="ECO:0000256" key="1">
    <source>
        <dbReference type="SAM" id="Phobius"/>
    </source>
</evidence>
<keyword evidence="1" id="KW-1133">Transmembrane helix</keyword>
<accession>A0A521DKS6</accession>
<keyword evidence="1" id="KW-0812">Transmembrane</keyword>
<evidence type="ECO:0000313" key="2">
    <source>
        <dbReference type="EMBL" id="SMO71701.1"/>
    </source>
</evidence>
<keyword evidence="1" id="KW-0472">Membrane</keyword>
<reference evidence="2 3" key="1">
    <citation type="submission" date="2017-05" db="EMBL/GenBank/DDBJ databases">
        <authorList>
            <person name="Varghese N."/>
            <person name="Submissions S."/>
        </authorList>
    </citation>
    <scope>NUCLEOTIDE SEQUENCE [LARGE SCALE GENOMIC DNA]</scope>
    <source>
        <strain evidence="2 3">DSM 29982</strain>
    </source>
</reference>
<name>A0A521DKS6_9FLAO</name>
<proteinExistence type="predicted"/>
<feature type="transmembrane region" description="Helical" evidence="1">
    <location>
        <begin position="85"/>
        <end position="102"/>
    </location>
</feature>
<dbReference type="RefSeq" id="WP_111378370.1">
    <property type="nucleotide sequence ID" value="NZ_CP043612.1"/>
</dbReference>
<feature type="transmembrane region" description="Helical" evidence="1">
    <location>
        <begin position="409"/>
        <end position="426"/>
    </location>
</feature>
<keyword evidence="3" id="KW-1185">Reference proteome</keyword>
<dbReference type="AlphaFoldDB" id="A0A521DKS6"/>
<feature type="transmembrane region" description="Helical" evidence="1">
    <location>
        <begin position="58"/>
        <end position="78"/>
    </location>
</feature>
<dbReference type="OrthoDB" id="1496207at2"/>
<sequence length="430" mass="49545">METYYIKGHSDTRKLHEHKLVKKQKGRVSIIILVITSLVLLFEVFSGALRYYFTQWNLSFMIYLPKVICLFAVIIKVVALKIKNLMLFAFLMLSILISLFHSATMFNIFFSIFVYCPFLFGFLYGQYLEIKRKELLIIVWICFLSSILGVYLDYVTELPWKGFVYNIGGVEIEANRQWSTLGEDRIAGFSRLSASLAFMIAIFSTYINMFLKSKFLKLFLLIVTFCSLILTTNKTAVISYFSTSIIYFYYYERKFIKGFFFFITFFGCFLPIIGIFLDYSVDSEGFGVISRSLLFSFDDRLTNTWPFFYQCVRDNNGFIWGTGIGTIGSAFSSFPIRDITTIKGYGLGVADNTFLYLWGLFGLFGIFLYTRFYWLMNRLVKREDSFSVALCGIVVCICIISWTTDSLEAVISSLFLGIASSVALRGRKNA</sequence>
<evidence type="ECO:0000313" key="3">
    <source>
        <dbReference type="Proteomes" id="UP000319267"/>
    </source>
</evidence>
<organism evidence="2 3">
    <name type="scientific">Flavobacterium nitrogenifigens</name>
    <dbReference type="NCBI Taxonomy" id="1617283"/>
    <lineage>
        <taxon>Bacteria</taxon>
        <taxon>Pseudomonadati</taxon>
        <taxon>Bacteroidota</taxon>
        <taxon>Flavobacteriia</taxon>
        <taxon>Flavobacteriales</taxon>
        <taxon>Flavobacteriaceae</taxon>
        <taxon>Flavobacterium</taxon>
    </lineage>
</organism>
<feature type="transmembrane region" description="Helical" evidence="1">
    <location>
        <begin position="386"/>
        <end position="403"/>
    </location>
</feature>